<sequence>MRMYDLIVKKRNGNELSKEEINYFVQNYTKGNIPDYQASAFLMAIYFKKMNMRETSDLTMAIVESGDVLDLSKINGIKVDKHSTGGVGDTTSLVLTPMVAALGIPVAKMSGRGLGHTGGTIDKLESFNGFSVEMTEKQFIDNVNDKNIAIMGQTADLAPADKKIYALRDVTGTVDNISLISSSIMSKKIAAGADSIVLDVKVGDGAFMKNFENAKELATAMVNIGKNVGRNTVAVISDMDQPLGFAIGNALEVKEAMDTLTGKGPKDLLELCLTLGSNMVVLSKKAATVEEARKMLLKTIEDGSAIAKFEEFIGAQGGDISQVEDPNKLPKAKYVVPVKSDREGYVTKITAQNLGIVAMELGAGRATKESVIDLAVGIVLNKKRGEKVAKGDIIAYIHSNDESKIEKATKGILENYKIEKEYTDNIPLVYDVIR</sequence>
<evidence type="ECO:0000256" key="8">
    <source>
        <dbReference type="ARBA" id="ARBA00022679"/>
    </source>
</evidence>
<dbReference type="SUPFAM" id="SSF47648">
    <property type="entry name" value="Nucleoside phosphorylase/phosphoribosyltransferase N-terminal domain"/>
    <property type="match status" value="1"/>
</dbReference>
<evidence type="ECO:0000256" key="11">
    <source>
        <dbReference type="PROSITE-ProRule" id="PRU00117"/>
    </source>
</evidence>
<comment type="catalytic activity">
    <reaction evidence="1">
        <text>2'-deoxyuridine + phosphate = 2-deoxy-alpha-D-ribose 1-phosphate + uracil</text>
        <dbReference type="Rhea" id="RHEA:22824"/>
        <dbReference type="ChEBI" id="CHEBI:16450"/>
        <dbReference type="ChEBI" id="CHEBI:17568"/>
        <dbReference type="ChEBI" id="CHEBI:43474"/>
        <dbReference type="ChEBI" id="CHEBI:57259"/>
        <dbReference type="EC" id="2.4.2.2"/>
    </reaction>
</comment>
<dbReference type="SMART" id="SM00941">
    <property type="entry name" value="PYNP_C"/>
    <property type="match status" value="1"/>
</dbReference>
<evidence type="ECO:0000256" key="9">
    <source>
        <dbReference type="ARBA" id="ARBA00048453"/>
    </source>
</evidence>
<dbReference type="PIRSF" id="PIRSF000478">
    <property type="entry name" value="TP_PyNP"/>
    <property type="match status" value="1"/>
</dbReference>
<dbReference type="NCBIfam" id="NF004747">
    <property type="entry name" value="PRK06078.1"/>
    <property type="match status" value="1"/>
</dbReference>
<dbReference type="PANTHER" id="PTHR10515">
    <property type="entry name" value="THYMIDINE PHOSPHORYLASE"/>
    <property type="match status" value="1"/>
</dbReference>
<dbReference type="PROSITE" id="PS00647">
    <property type="entry name" value="THYMID_PHOSPHORYLASE"/>
    <property type="match status" value="1"/>
</dbReference>
<comment type="caution">
    <text evidence="13">The sequence shown here is derived from an EMBL/GenBank/DDBJ whole genome shotgun (WGS) entry which is preliminary data.</text>
</comment>
<dbReference type="PANTHER" id="PTHR10515:SF0">
    <property type="entry name" value="THYMIDINE PHOSPHORYLASE"/>
    <property type="match status" value="1"/>
</dbReference>
<dbReference type="Gene3D" id="1.20.970.10">
    <property type="entry name" value="Transferase, Pyrimidine Nucleoside Phosphorylase, Chain C"/>
    <property type="match status" value="1"/>
</dbReference>
<dbReference type="Gene3D" id="3.40.1030.10">
    <property type="entry name" value="Nucleoside phosphorylase/phosphoribosyltransferase catalytic domain"/>
    <property type="match status" value="1"/>
</dbReference>
<name>A0ABP3URB7_9CLOT</name>
<dbReference type="NCBIfam" id="TIGR02644">
    <property type="entry name" value="Y_phosphoryl"/>
    <property type="match status" value="1"/>
</dbReference>
<evidence type="ECO:0000256" key="2">
    <source>
        <dbReference type="ARBA" id="ARBA00003877"/>
    </source>
</evidence>
<dbReference type="RefSeq" id="WP_343761598.1">
    <property type="nucleotide sequence ID" value="NZ_BAAACG010000010.1"/>
</dbReference>
<evidence type="ECO:0000256" key="7">
    <source>
        <dbReference type="ARBA" id="ARBA00022676"/>
    </source>
</evidence>
<keyword evidence="8" id="KW-0808">Transferase</keyword>
<reference evidence="14" key="1">
    <citation type="journal article" date="2019" name="Int. J. Syst. Evol. Microbiol.">
        <title>The Global Catalogue of Microorganisms (GCM) 10K type strain sequencing project: providing services to taxonomists for standard genome sequencing and annotation.</title>
        <authorList>
            <consortium name="The Broad Institute Genomics Platform"/>
            <consortium name="The Broad Institute Genome Sequencing Center for Infectious Disease"/>
            <person name="Wu L."/>
            <person name="Ma J."/>
        </authorList>
    </citation>
    <scope>NUCLEOTIDE SEQUENCE [LARGE SCALE GENOMIC DNA]</scope>
    <source>
        <strain evidence="14">JCM 1407</strain>
    </source>
</reference>
<dbReference type="EC" id="2.4.2.2" evidence="5"/>
<evidence type="ECO:0000256" key="10">
    <source>
        <dbReference type="ARBA" id="ARBA00048525"/>
    </source>
</evidence>
<comment type="function">
    <text evidence="2">Catalyzes phosphorolysis of the pyrimidine nucleosides uridine, thymidine and 2'-deoxyuridine with the formation of the corresponding pyrimidine base and ribose-1-phosphate.</text>
</comment>
<accession>A0ABP3URB7</accession>
<dbReference type="Proteomes" id="UP001501510">
    <property type="component" value="Unassembled WGS sequence"/>
</dbReference>
<dbReference type="InterPro" id="IPR017459">
    <property type="entry name" value="Glycosyl_Trfase_fam3_N_dom"/>
</dbReference>
<dbReference type="Pfam" id="PF00591">
    <property type="entry name" value="Glycos_transf_3"/>
    <property type="match status" value="1"/>
</dbReference>
<dbReference type="EMBL" id="BAAACG010000010">
    <property type="protein sequence ID" value="GAA0741015.1"/>
    <property type="molecule type" value="Genomic_DNA"/>
</dbReference>
<keyword evidence="7" id="KW-0328">Glycosyltransferase</keyword>
<dbReference type="SUPFAM" id="SSF54680">
    <property type="entry name" value="Pyrimidine nucleoside phosphorylase C-terminal domain"/>
    <property type="match status" value="1"/>
</dbReference>
<proteinExistence type="inferred from homology"/>
<dbReference type="InterPro" id="IPR036566">
    <property type="entry name" value="PYNP-like_C_sf"/>
</dbReference>
<dbReference type="InterPro" id="IPR000053">
    <property type="entry name" value="Thymidine/pyrmidine_PPase"/>
</dbReference>
<evidence type="ECO:0000256" key="5">
    <source>
        <dbReference type="ARBA" id="ARBA00011889"/>
    </source>
</evidence>
<dbReference type="Pfam" id="PF02885">
    <property type="entry name" value="Glycos_trans_3N"/>
    <property type="match status" value="1"/>
</dbReference>
<evidence type="ECO:0000313" key="14">
    <source>
        <dbReference type="Proteomes" id="UP001501510"/>
    </source>
</evidence>
<comment type="subunit">
    <text evidence="4">Homodimer.</text>
</comment>
<gene>
    <name evidence="13" type="ORF">GCM10008906_21650</name>
</gene>
<dbReference type="Pfam" id="PF07831">
    <property type="entry name" value="PYNP_C"/>
    <property type="match status" value="1"/>
</dbReference>
<evidence type="ECO:0000256" key="3">
    <source>
        <dbReference type="ARBA" id="ARBA00006915"/>
    </source>
</evidence>
<evidence type="ECO:0000256" key="6">
    <source>
        <dbReference type="ARBA" id="ARBA00014680"/>
    </source>
</evidence>
<keyword evidence="14" id="KW-1185">Reference proteome</keyword>
<dbReference type="InterPro" id="IPR035902">
    <property type="entry name" value="Nuc_phospho_transferase"/>
</dbReference>
<evidence type="ECO:0000256" key="4">
    <source>
        <dbReference type="ARBA" id="ARBA00011738"/>
    </source>
</evidence>
<dbReference type="PROSITE" id="PS50084">
    <property type="entry name" value="KH_TYPE_1"/>
    <property type="match status" value="1"/>
</dbReference>
<evidence type="ECO:0000256" key="1">
    <source>
        <dbReference type="ARBA" id="ARBA00001066"/>
    </source>
</evidence>
<dbReference type="InterPro" id="IPR018090">
    <property type="entry name" value="Pyrmidine_PPas_bac/euk"/>
</dbReference>
<dbReference type="NCBIfam" id="NF004490">
    <property type="entry name" value="PRK05820.1"/>
    <property type="match status" value="1"/>
</dbReference>
<keyword evidence="11" id="KW-0694">RNA-binding</keyword>
<protein>
    <recommendedName>
        <fullName evidence="6">Pyrimidine-nucleoside phosphorylase</fullName>
        <ecNumber evidence="5">2.4.2.2</ecNumber>
    </recommendedName>
</protein>
<dbReference type="InterPro" id="IPR000312">
    <property type="entry name" value="Glycosyl_Trfase_fam3"/>
</dbReference>
<comment type="catalytic activity">
    <reaction evidence="9">
        <text>uridine + phosphate = alpha-D-ribose 1-phosphate + uracil</text>
        <dbReference type="Rhea" id="RHEA:24388"/>
        <dbReference type="ChEBI" id="CHEBI:16704"/>
        <dbReference type="ChEBI" id="CHEBI:17568"/>
        <dbReference type="ChEBI" id="CHEBI:43474"/>
        <dbReference type="ChEBI" id="CHEBI:57720"/>
        <dbReference type="EC" id="2.4.2.2"/>
    </reaction>
</comment>
<evidence type="ECO:0000313" key="13">
    <source>
        <dbReference type="EMBL" id="GAA0741015.1"/>
    </source>
</evidence>
<evidence type="ECO:0000259" key="12">
    <source>
        <dbReference type="SMART" id="SM00941"/>
    </source>
</evidence>
<feature type="domain" description="Pyrimidine nucleoside phosphorylase C-terminal" evidence="12">
    <location>
        <begin position="345"/>
        <end position="419"/>
    </location>
</feature>
<organism evidence="13 14">
    <name type="scientific">Clostridium oceanicum</name>
    <dbReference type="NCBI Taxonomy" id="1543"/>
    <lineage>
        <taxon>Bacteria</taxon>
        <taxon>Bacillati</taxon>
        <taxon>Bacillota</taxon>
        <taxon>Clostridia</taxon>
        <taxon>Eubacteriales</taxon>
        <taxon>Clostridiaceae</taxon>
        <taxon>Clostridium</taxon>
    </lineage>
</organism>
<dbReference type="SUPFAM" id="SSF52418">
    <property type="entry name" value="Nucleoside phosphorylase/phosphoribosyltransferase catalytic domain"/>
    <property type="match status" value="1"/>
</dbReference>
<dbReference type="InterPro" id="IPR017872">
    <property type="entry name" value="Pyrmidine_PPase_CS"/>
</dbReference>
<comment type="similarity">
    <text evidence="3">Belongs to the thymidine/pyrimidine-nucleoside phosphorylase family.</text>
</comment>
<comment type="catalytic activity">
    <reaction evidence="10">
        <text>thymidine + phosphate = 2-deoxy-alpha-D-ribose 1-phosphate + thymine</text>
        <dbReference type="Rhea" id="RHEA:16037"/>
        <dbReference type="ChEBI" id="CHEBI:17748"/>
        <dbReference type="ChEBI" id="CHEBI:17821"/>
        <dbReference type="ChEBI" id="CHEBI:43474"/>
        <dbReference type="ChEBI" id="CHEBI:57259"/>
        <dbReference type="EC" id="2.4.2.2"/>
    </reaction>
</comment>
<dbReference type="InterPro" id="IPR036320">
    <property type="entry name" value="Glycosyl_Trfase_fam3_N_dom_sf"/>
</dbReference>
<dbReference type="Gene3D" id="3.90.1170.30">
    <property type="entry name" value="Pyrimidine nucleoside phosphorylase-like, C-terminal domain"/>
    <property type="match status" value="1"/>
</dbReference>
<dbReference type="InterPro" id="IPR013102">
    <property type="entry name" value="PYNP_C"/>
</dbReference>